<dbReference type="PANTHER" id="PTHR13165:SF0">
    <property type="entry name" value="SERRATE RNA EFFECTOR MOLECULE HOMOLOG"/>
    <property type="match status" value="1"/>
</dbReference>
<evidence type="ECO:0000259" key="4">
    <source>
        <dbReference type="Pfam" id="PF04959"/>
    </source>
</evidence>
<evidence type="ECO:0000256" key="1">
    <source>
        <dbReference type="ARBA" id="ARBA00004123"/>
    </source>
</evidence>
<dbReference type="STRING" id="137246.A0A401T935"/>
<dbReference type="PANTHER" id="PTHR13165">
    <property type="entry name" value="ARSENITE-RESISTANCE PROTEIN 2"/>
    <property type="match status" value="1"/>
</dbReference>
<evidence type="ECO:0000256" key="2">
    <source>
        <dbReference type="ARBA" id="ARBA00005407"/>
    </source>
</evidence>
<sequence>MRISNRDGVVDQVLDKLLLYLRIVHSIDYYNTCEYPNEDEMPNRCGIVHVRGPLPPNRVSQHEVAEWQKLFEEKLTPLFSVRECLSEEDAAKMGKKDPEQEVEKFILANTQELAKDKWLCPLSGKKFKVSGSPPSRTMYKPVRV</sequence>
<protein>
    <recommendedName>
        <fullName evidence="4">SERRATE/Ars2 C-terminal domain-containing protein</fullName>
    </recommendedName>
</protein>
<comment type="subcellular location">
    <subcellularLocation>
        <location evidence="1">Nucleus</location>
    </subcellularLocation>
</comment>
<proteinExistence type="inferred from homology"/>
<feature type="domain" description="SERRATE/Ars2 C-terminal" evidence="4">
    <location>
        <begin position="51"/>
        <end position="129"/>
    </location>
</feature>
<dbReference type="Pfam" id="PF04959">
    <property type="entry name" value="ARS2"/>
    <property type="match status" value="1"/>
</dbReference>
<evidence type="ECO:0000313" key="5">
    <source>
        <dbReference type="EMBL" id="GCC39159.1"/>
    </source>
</evidence>
<dbReference type="EMBL" id="BEZZ01018374">
    <property type="protein sequence ID" value="GCC39159.1"/>
    <property type="molecule type" value="Genomic_DNA"/>
</dbReference>
<comment type="similarity">
    <text evidence="2">Belongs to the ARS2 family.</text>
</comment>
<evidence type="ECO:0000256" key="3">
    <source>
        <dbReference type="ARBA" id="ARBA00023242"/>
    </source>
</evidence>
<dbReference type="InterPro" id="IPR007042">
    <property type="entry name" value="SERRATE/Ars2_C"/>
</dbReference>
<dbReference type="Proteomes" id="UP000287033">
    <property type="component" value="Unassembled WGS sequence"/>
</dbReference>
<dbReference type="AlphaFoldDB" id="A0A401T935"/>
<evidence type="ECO:0000313" key="6">
    <source>
        <dbReference type="Proteomes" id="UP000287033"/>
    </source>
</evidence>
<name>A0A401T935_CHIPU</name>
<comment type="caution">
    <text evidence="5">The sequence shown here is derived from an EMBL/GenBank/DDBJ whole genome shotgun (WGS) entry which is preliminary data.</text>
</comment>
<dbReference type="OrthoDB" id="342064at2759"/>
<organism evidence="5 6">
    <name type="scientific">Chiloscyllium punctatum</name>
    <name type="common">Brownbanded bambooshark</name>
    <name type="synonym">Hemiscyllium punctatum</name>
    <dbReference type="NCBI Taxonomy" id="137246"/>
    <lineage>
        <taxon>Eukaryota</taxon>
        <taxon>Metazoa</taxon>
        <taxon>Chordata</taxon>
        <taxon>Craniata</taxon>
        <taxon>Vertebrata</taxon>
        <taxon>Chondrichthyes</taxon>
        <taxon>Elasmobranchii</taxon>
        <taxon>Galeomorphii</taxon>
        <taxon>Galeoidea</taxon>
        <taxon>Orectolobiformes</taxon>
        <taxon>Hemiscylliidae</taxon>
        <taxon>Chiloscyllium</taxon>
    </lineage>
</organism>
<dbReference type="InterPro" id="IPR039727">
    <property type="entry name" value="SE/Ars2"/>
</dbReference>
<reference evidence="5 6" key="1">
    <citation type="journal article" date="2018" name="Nat. Ecol. Evol.">
        <title>Shark genomes provide insights into elasmobranch evolution and the origin of vertebrates.</title>
        <authorList>
            <person name="Hara Y"/>
            <person name="Yamaguchi K"/>
            <person name="Onimaru K"/>
            <person name="Kadota M"/>
            <person name="Koyanagi M"/>
            <person name="Keeley SD"/>
            <person name="Tatsumi K"/>
            <person name="Tanaka K"/>
            <person name="Motone F"/>
            <person name="Kageyama Y"/>
            <person name="Nozu R"/>
            <person name="Adachi N"/>
            <person name="Nishimura O"/>
            <person name="Nakagawa R"/>
            <person name="Tanegashima C"/>
            <person name="Kiyatake I"/>
            <person name="Matsumoto R"/>
            <person name="Murakumo K"/>
            <person name="Nishida K"/>
            <person name="Terakita A"/>
            <person name="Kuratani S"/>
            <person name="Sato K"/>
            <person name="Hyodo S Kuraku.S."/>
        </authorList>
    </citation>
    <scope>NUCLEOTIDE SEQUENCE [LARGE SCALE GENOMIC DNA]</scope>
</reference>
<accession>A0A401T935</accession>
<keyword evidence="3" id="KW-0539">Nucleus</keyword>
<dbReference type="GO" id="GO:0016604">
    <property type="term" value="C:nuclear body"/>
    <property type="evidence" value="ECO:0007669"/>
    <property type="project" value="TreeGrafter"/>
</dbReference>
<dbReference type="GO" id="GO:0031053">
    <property type="term" value="P:primary miRNA processing"/>
    <property type="evidence" value="ECO:0007669"/>
    <property type="project" value="TreeGrafter"/>
</dbReference>
<gene>
    <name evidence="5" type="ORF">chiPu_0023270</name>
</gene>
<keyword evidence="6" id="KW-1185">Reference proteome</keyword>